<feature type="region of interest" description="Disordered" evidence="2">
    <location>
        <begin position="951"/>
        <end position="998"/>
    </location>
</feature>
<dbReference type="PROSITE" id="PS50878">
    <property type="entry name" value="RT_POL"/>
    <property type="match status" value="1"/>
</dbReference>
<feature type="domain" description="Reverse transcriptase" evidence="3">
    <location>
        <begin position="507"/>
        <end position="780"/>
    </location>
</feature>
<dbReference type="InterPro" id="IPR036691">
    <property type="entry name" value="Endo/exonu/phosph_ase_sf"/>
</dbReference>
<dbReference type="Pfam" id="PF00078">
    <property type="entry name" value="RVT_1"/>
    <property type="match status" value="1"/>
</dbReference>
<accession>O96546</accession>
<dbReference type="InterPro" id="IPR052560">
    <property type="entry name" value="RdDP_mobile_element"/>
</dbReference>
<keyword evidence="4" id="KW-0378">Hydrolase</keyword>
<feature type="compositionally biased region" description="Basic residues" evidence="2">
    <location>
        <begin position="951"/>
        <end position="967"/>
    </location>
</feature>
<dbReference type="GO" id="GO:0004519">
    <property type="term" value="F:endonuclease activity"/>
    <property type="evidence" value="ECO:0007669"/>
    <property type="project" value="UniProtKB-KW"/>
</dbReference>
<keyword evidence="4" id="KW-0255">Endonuclease</keyword>
<keyword evidence="4" id="KW-0548">Nucleotidyltransferase</keyword>
<evidence type="ECO:0000256" key="1">
    <source>
        <dbReference type="SAM" id="Coils"/>
    </source>
</evidence>
<dbReference type="EMBL" id="AF081103">
    <property type="protein sequence ID" value="AAC72921.1"/>
    <property type="molecule type" value="Genomic_DNA"/>
</dbReference>
<proteinExistence type="predicted"/>
<keyword evidence="4" id="KW-0695">RNA-directed DNA polymerase</keyword>
<reference evidence="4" key="1">
    <citation type="journal article" date="1999" name="Insect Mol. Biol.">
        <title>Identification of a non-LTR retrotransposon from the gypsy moth.</title>
        <authorList>
            <person name="Garner K.J."/>
            <person name="Slavicek J.M."/>
        </authorList>
    </citation>
    <scope>NUCLEOTIDE SEQUENCE</scope>
    <source>
        <strain evidence="4">New Jersey Standard strain</strain>
    </source>
</reference>
<organism evidence="4">
    <name type="scientific">Lymantria dispar</name>
    <name type="common">Gypsy moth</name>
    <name type="synonym">Porthetria dispar</name>
    <dbReference type="NCBI Taxonomy" id="13123"/>
    <lineage>
        <taxon>Eukaryota</taxon>
        <taxon>Metazoa</taxon>
        <taxon>Ecdysozoa</taxon>
        <taxon>Arthropoda</taxon>
        <taxon>Hexapoda</taxon>
        <taxon>Insecta</taxon>
        <taxon>Pterygota</taxon>
        <taxon>Neoptera</taxon>
        <taxon>Endopterygota</taxon>
        <taxon>Lepidoptera</taxon>
        <taxon>Glossata</taxon>
        <taxon>Ditrysia</taxon>
        <taxon>Noctuoidea</taxon>
        <taxon>Erebidae</taxon>
        <taxon>Lymantriinae</taxon>
        <taxon>Lymantria</taxon>
    </lineage>
</organism>
<protein>
    <submittedName>
        <fullName evidence="4">Putative endonuclease/reverse transcriptase</fullName>
    </submittedName>
</protein>
<dbReference type="InterPro" id="IPR043502">
    <property type="entry name" value="DNA/RNA_pol_sf"/>
</dbReference>
<evidence type="ECO:0000313" key="4">
    <source>
        <dbReference type="EMBL" id="AAC72921.1"/>
    </source>
</evidence>
<feature type="coiled-coil region" evidence="1">
    <location>
        <begin position="337"/>
        <end position="364"/>
    </location>
</feature>
<name>O96546_LYMDI</name>
<dbReference type="SUPFAM" id="SSF56219">
    <property type="entry name" value="DNase I-like"/>
    <property type="match status" value="1"/>
</dbReference>
<dbReference type="GO" id="GO:0003964">
    <property type="term" value="F:RNA-directed DNA polymerase activity"/>
    <property type="evidence" value="ECO:0007669"/>
    <property type="project" value="UniProtKB-KW"/>
</dbReference>
<dbReference type="InterPro" id="IPR005135">
    <property type="entry name" value="Endo/exonuclease/phosphatase"/>
</dbReference>
<dbReference type="SUPFAM" id="SSF56672">
    <property type="entry name" value="DNA/RNA polymerases"/>
    <property type="match status" value="1"/>
</dbReference>
<dbReference type="InterPro" id="IPR000477">
    <property type="entry name" value="RT_dom"/>
</dbReference>
<dbReference type="PANTHER" id="PTHR36688:SF2">
    <property type="entry name" value="ENDONUCLEASE_EXONUCLEASE_PHOSPHATASE DOMAIN-CONTAINING PROTEIN"/>
    <property type="match status" value="1"/>
</dbReference>
<evidence type="ECO:0000256" key="2">
    <source>
        <dbReference type="SAM" id="MobiDB-lite"/>
    </source>
</evidence>
<keyword evidence="4" id="KW-0540">Nuclease</keyword>
<dbReference type="CDD" id="cd01650">
    <property type="entry name" value="RT_nLTR_like"/>
    <property type="match status" value="1"/>
</dbReference>
<sequence length="998" mass="113725">MDRYTPGRVKPRHLKIGTFNANSLTQQKDEVGTFLREHQLDILLVQETFLKPFNKDPRVANYNIVRNDRTTSPMGGTLIYYKRSLHCTPVDPPPLMYIEASICRLALSGHQPITLVSAYLSPNREHSKQLVEKDLKALLELGGAVIIGGDLNAKNTSWSCQSSNKRGKTLELFADRLGFDVIAPIEPTHFPFNVSHRPDILDIFLLKNINLRLCSIEVQHELDSDHRPVTLELASRTPGPSGHNNERTKIATDWARLEKNLKSTSSVHLDQIPKDITSKEETSQAIDSLTSHVQSIMDDCSRPVPDTSDRKWRLPDDVRDLLRRKNAATRAYDRYPTEDNRTRLRSLQREVKQAIKKLRQSKWDAMIEELEPSHTAFWQLSRSLKKDIVSTLPPLTRPNQPPAFMDDEKSECLADCLELQCTPSTLHPDAANHRFIADEVERRNTLSRSLGNDSPDQPIPAVTTDEVESLVRGLKTRKAPGSDGISNKVIKLFPAHLIILLCCIFNAALNNNIFPAQWKEAVVIGIHKPGKRRTEPSSYRPISLLRGLGKIYERIVLSRLRTFAEANNLVPDAQFGFRAKHSCVQQVHRLVEYTSSQFIMNRYTGVLFLDVAKAFDKVWHEGLIYKLYLLKIPHYLIHIIHDYLSHRSFRYRVEGTLSTSHPIKAGVPQGSVLSPFLFTLYTSDMPKFNRVHKALYADDTALFCAGRSPTTVARTLQTAVTALANWFRNWRLEINPEKSQAVMFTRRTARSYSIDSIPPLKIFNKPVTWTRQAKYLGVTLDDRLSFAPHIKKVRARAAFVMGRLHCLLNSRSRMPLSSKVRLYTTCIRPIMTYASVVFAHVKPHRIHRLQTLQNRFMRRATGAPWFIRNVDLHIDLELPTIKQFMKRCSQSYFDSAMTHPNQLVVGAASYRPSKISSIRRPRHVLDEEDDIITLAQQRAYTAREALTNKYPRFRPRRRGAKPRRAKVTTKNVGTSTLPPATPQAEVRSPQGEPLGDVA</sequence>
<keyword evidence="4" id="KW-0808">Transferase</keyword>
<dbReference type="Pfam" id="PF03372">
    <property type="entry name" value="Exo_endo_phos"/>
    <property type="match status" value="1"/>
</dbReference>
<evidence type="ECO:0000259" key="3">
    <source>
        <dbReference type="PROSITE" id="PS50878"/>
    </source>
</evidence>
<feature type="compositionally biased region" description="Polar residues" evidence="2">
    <location>
        <begin position="968"/>
        <end position="978"/>
    </location>
</feature>
<dbReference type="AlphaFoldDB" id="O96546"/>
<dbReference type="Gene3D" id="3.60.10.10">
    <property type="entry name" value="Endonuclease/exonuclease/phosphatase"/>
    <property type="match status" value="1"/>
</dbReference>
<keyword evidence="1" id="KW-0175">Coiled coil</keyword>
<dbReference type="PANTHER" id="PTHR36688">
    <property type="entry name" value="ENDO/EXONUCLEASE/PHOSPHATASE DOMAIN-CONTAINING PROTEIN"/>
    <property type="match status" value="1"/>
</dbReference>